<evidence type="ECO:0000256" key="2">
    <source>
        <dbReference type="ARBA" id="ARBA00022845"/>
    </source>
</evidence>
<dbReference type="HAMAP" id="MF_00167">
    <property type="entry name" value="CsrA"/>
    <property type="match status" value="1"/>
</dbReference>
<keyword evidence="1 4" id="KW-0963">Cytoplasm</keyword>
<dbReference type="GO" id="GO:0045947">
    <property type="term" value="P:negative regulation of translational initiation"/>
    <property type="evidence" value="ECO:0007669"/>
    <property type="project" value="UniProtKB-UniRule"/>
</dbReference>
<dbReference type="NCBIfam" id="NF002469">
    <property type="entry name" value="PRK01712.1"/>
    <property type="match status" value="1"/>
</dbReference>
<sequence length="82" mass="8585">MLVLTRRANESIVIGDDITVTILAVTPSGVRVGIDAPRDKRINRAEIVLAVSDANQEAVQTSSDESAESALLSALGRTTPAP</sequence>
<dbReference type="RefSeq" id="WP_140037231.1">
    <property type="nucleotide sequence ID" value="NZ_CP041040.1"/>
</dbReference>
<dbReference type="GO" id="GO:0006109">
    <property type="term" value="P:regulation of carbohydrate metabolic process"/>
    <property type="evidence" value="ECO:0007669"/>
    <property type="project" value="InterPro"/>
</dbReference>
<dbReference type="GO" id="GO:1902208">
    <property type="term" value="P:regulation of bacterial-type flagellum assembly"/>
    <property type="evidence" value="ECO:0007669"/>
    <property type="project" value="UniProtKB-UniRule"/>
</dbReference>
<feature type="region of interest" description="Disordered" evidence="5">
    <location>
        <begin position="58"/>
        <end position="82"/>
    </location>
</feature>
<evidence type="ECO:0000256" key="1">
    <source>
        <dbReference type="ARBA" id="ARBA00022490"/>
    </source>
</evidence>
<dbReference type="InterPro" id="IPR003751">
    <property type="entry name" value="CsrA"/>
</dbReference>
<keyword evidence="4" id="KW-1005">Bacterial flagellum biogenesis</keyword>
<comment type="function">
    <text evidence="4">A translational regulator that binds mRNA to regulate translation initiation and/or mRNA stability. Usually binds in the 5'-UTR at or near the Shine-Dalgarno sequence preventing ribosome-binding, thus repressing translation. Its main target seems to be the major flagellin gene, while its function is anatagonized by FliW.</text>
</comment>
<keyword evidence="2 4" id="KW-0810">Translation regulation</keyword>
<feature type="compositionally biased region" description="Low complexity" evidence="5">
    <location>
        <begin position="62"/>
        <end position="75"/>
    </location>
</feature>
<dbReference type="GO" id="GO:0044781">
    <property type="term" value="P:bacterial-type flagellum organization"/>
    <property type="evidence" value="ECO:0007669"/>
    <property type="project" value="UniProtKB-KW"/>
</dbReference>
<gene>
    <name evidence="4 6" type="primary">csrA</name>
    <name evidence="6" type="ORF">FIV50_09525</name>
</gene>
<reference evidence="6 7" key="1">
    <citation type="submission" date="2019-06" db="EMBL/GenBank/DDBJ databases">
        <title>Complete genome of Microbacterium foliorum M2.</title>
        <authorList>
            <person name="Cao G."/>
        </authorList>
    </citation>
    <scope>NUCLEOTIDE SEQUENCE [LARGE SCALE GENOMIC DNA]</scope>
    <source>
        <strain evidence="6 7">M2</strain>
    </source>
</reference>
<dbReference type="PANTHER" id="PTHR34984">
    <property type="entry name" value="CARBON STORAGE REGULATOR"/>
    <property type="match status" value="1"/>
</dbReference>
<name>A0A4Y5YR73_9MICO</name>
<dbReference type="InterPro" id="IPR036107">
    <property type="entry name" value="CsrA_sf"/>
</dbReference>
<proteinExistence type="inferred from homology"/>
<dbReference type="EMBL" id="CP041040">
    <property type="protein sequence ID" value="QDE35003.1"/>
    <property type="molecule type" value="Genomic_DNA"/>
</dbReference>
<evidence type="ECO:0000256" key="4">
    <source>
        <dbReference type="HAMAP-Rule" id="MF_00167"/>
    </source>
</evidence>
<keyword evidence="3 4" id="KW-0694">RNA-binding</keyword>
<dbReference type="OrthoDB" id="9809061at2"/>
<evidence type="ECO:0000313" key="6">
    <source>
        <dbReference type="EMBL" id="QDE35003.1"/>
    </source>
</evidence>
<keyword evidence="4" id="KW-0678">Repressor</keyword>
<dbReference type="GO" id="GO:0048027">
    <property type="term" value="F:mRNA 5'-UTR binding"/>
    <property type="evidence" value="ECO:0007669"/>
    <property type="project" value="UniProtKB-UniRule"/>
</dbReference>
<dbReference type="SUPFAM" id="SSF117130">
    <property type="entry name" value="CsrA-like"/>
    <property type="match status" value="1"/>
</dbReference>
<dbReference type="GO" id="GO:0006402">
    <property type="term" value="P:mRNA catabolic process"/>
    <property type="evidence" value="ECO:0007669"/>
    <property type="project" value="InterPro"/>
</dbReference>
<evidence type="ECO:0000256" key="3">
    <source>
        <dbReference type="ARBA" id="ARBA00022884"/>
    </source>
</evidence>
<evidence type="ECO:0000313" key="7">
    <source>
        <dbReference type="Proteomes" id="UP000316125"/>
    </source>
</evidence>
<comment type="similarity">
    <text evidence="4">Belongs to the CsrA/RsmA family.</text>
</comment>
<dbReference type="PANTHER" id="PTHR34984:SF1">
    <property type="entry name" value="CARBON STORAGE REGULATOR"/>
    <property type="match status" value="1"/>
</dbReference>
<dbReference type="Pfam" id="PF02599">
    <property type="entry name" value="CsrA"/>
    <property type="match status" value="1"/>
</dbReference>
<organism evidence="6 7">
    <name type="scientific">Microbacterium foliorum</name>
    <dbReference type="NCBI Taxonomy" id="104336"/>
    <lineage>
        <taxon>Bacteria</taxon>
        <taxon>Bacillati</taxon>
        <taxon>Actinomycetota</taxon>
        <taxon>Actinomycetes</taxon>
        <taxon>Micrococcales</taxon>
        <taxon>Microbacteriaceae</taxon>
        <taxon>Microbacterium</taxon>
    </lineage>
</organism>
<protein>
    <recommendedName>
        <fullName evidence="4">Translational regulator CsrA</fullName>
    </recommendedName>
</protein>
<evidence type="ECO:0000256" key="5">
    <source>
        <dbReference type="SAM" id="MobiDB-lite"/>
    </source>
</evidence>
<dbReference type="NCBIfam" id="TIGR00202">
    <property type="entry name" value="csrA"/>
    <property type="match status" value="1"/>
</dbReference>
<dbReference type="Proteomes" id="UP000316125">
    <property type="component" value="Chromosome"/>
</dbReference>
<dbReference type="GO" id="GO:0005829">
    <property type="term" value="C:cytosol"/>
    <property type="evidence" value="ECO:0007669"/>
    <property type="project" value="TreeGrafter"/>
</dbReference>
<accession>A0A4Y5YR73</accession>
<comment type="subunit">
    <text evidence="4">Homodimer; the beta-strands of each monomer intercalate to form a hydrophobic core, while the alpha-helices form wings that extend away from the core.</text>
</comment>
<dbReference type="Gene3D" id="2.60.40.4380">
    <property type="entry name" value="Translational regulator CsrA"/>
    <property type="match status" value="1"/>
</dbReference>
<comment type="subcellular location">
    <subcellularLocation>
        <location evidence="4">Cytoplasm</location>
    </subcellularLocation>
</comment>
<dbReference type="AlphaFoldDB" id="A0A4Y5YR73"/>